<dbReference type="InterPro" id="IPR001206">
    <property type="entry name" value="Diacylglycerol_kinase_cat_dom"/>
</dbReference>
<evidence type="ECO:0000256" key="9">
    <source>
        <dbReference type="ARBA" id="ARBA00022777"/>
    </source>
</evidence>
<dbReference type="EC" id="2.7.1.107" evidence="4"/>
<dbReference type="AlphaFoldDB" id="M8EB24"/>
<dbReference type="PANTHER" id="PTHR12358:SF106">
    <property type="entry name" value="LIPID KINASE YEGS"/>
    <property type="match status" value="1"/>
</dbReference>
<dbReference type="InterPro" id="IPR050187">
    <property type="entry name" value="Lipid_Phosphate_FormReg"/>
</dbReference>
<evidence type="ECO:0000259" key="15">
    <source>
        <dbReference type="PROSITE" id="PS50146"/>
    </source>
</evidence>
<dbReference type="InterPro" id="IPR016064">
    <property type="entry name" value="NAD/diacylglycerol_kinase_sf"/>
</dbReference>
<organism evidence="16 17">
    <name type="scientific">Brevibacillus borstelensis AK1</name>
    <dbReference type="NCBI Taxonomy" id="1300222"/>
    <lineage>
        <taxon>Bacteria</taxon>
        <taxon>Bacillati</taxon>
        <taxon>Bacillota</taxon>
        <taxon>Bacilli</taxon>
        <taxon>Bacillales</taxon>
        <taxon>Paenibacillaceae</taxon>
        <taxon>Brevibacillus</taxon>
    </lineage>
</organism>
<evidence type="ECO:0000256" key="4">
    <source>
        <dbReference type="ARBA" id="ARBA00012133"/>
    </source>
</evidence>
<dbReference type="Gene3D" id="2.60.200.40">
    <property type="match status" value="1"/>
</dbReference>
<dbReference type="PROSITE" id="PS50146">
    <property type="entry name" value="DAGK"/>
    <property type="match status" value="1"/>
</dbReference>
<name>M8EB24_9BACL</name>
<keyword evidence="7" id="KW-0479">Metal-binding</keyword>
<dbReference type="GO" id="GO:0008654">
    <property type="term" value="P:phospholipid biosynthetic process"/>
    <property type="evidence" value="ECO:0007669"/>
    <property type="project" value="UniProtKB-KW"/>
</dbReference>
<dbReference type="InterPro" id="IPR005218">
    <property type="entry name" value="Diacylglycerol/lipid_kinase"/>
</dbReference>
<keyword evidence="5" id="KW-0444">Lipid biosynthesis</keyword>
<keyword evidence="17" id="KW-1185">Reference proteome</keyword>
<dbReference type="PATRIC" id="fig|1300222.3.peg.2830"/>
<dbReference type="SMART" id="SM00046">
    <property type="entry name" value="DAGKc"/>
    <property type="match status" value="1"/>
</dbReference>
<dbReference type="InterPro" id="IPR017438">
    <property type="entry name" value="ATP-NAD_kinase_N"/>
</dbReference>
<dbReference type="Proteomes" id="UP000012081">
    <property type="component" value="Unassembled WGS sequence"/>
</dbReference>
<dbReference type="GO" id="GO:0005524">
    <property type="term" value="F:ATP binding"/>
    <property type="evidence" value="ECO:0007669"/>
    <property type="project" value="UniProtKB-KW"/>
</dbReference>
<keyword evidence="14" id="KW-1208">Phospholipid metabolism</keyword>
<evidence type="ECO:0000256" key="13">
    <source>
        <dbReference type="ARBA" id="ARBA00023209"/>
    </source>
</evidence>
<dbReference type="InterPro" id="IPR045540">
    <property type="entry name" value="YegS/DAGK_C"/>
</dbReference>
<keyword evidence="13" id="KW-0594">Phospholipid biosynthesis</keyword>
<keyword evidence="6" id="KW-0808">Transferase</keyword>
<evidence type="ECO:0000256" key="10">
    <source>
        <dbReference type="ARBA" id="ARBA00022840"/>
    </source>
</evidence>
<dbReference type="GO" id="GO:0046872">
    <property type="term" value="F:metal ion binding"/>
    <property type="evidence" value="ECO:0007669"/>
    <property type="project" value="UniProtKB-KW"/>
</dbReference>
<dbReference type="PANTHER" id="PTHR12358">
    <property type="entry name" value="SPHINGOSINE KINASE"/>
    <property type="match status" value="1"/>
</dbReference>
<keyword evidence="8" id="KW-0547">Nucleotide-binding</keyword>
<evidence type="ECO:0000256" key="5">
    <source>
        <dbReference type="ARBA" id="ARBA00022516"/>
    </source>
</evidence>
<evidence type="ECO:0000256" key="3">
    <source>
        <dbReference type="ARBA" id="ARBA00009280"/>
    </source>
</evidence>
<dbReference type="GO" id="GO:0004143">
    <property type="term" value="F:ATP-dependent diacylglycerol kinase activity"/>
    <property type="evidence" value="ECO:0007669"/>
    <property type="project" value="UniProtKB-EC"/>
</dbReference>
<dbReference type="Pfam" id="PF00781">
    <property type="entry name" value="DAGK_cat"/>
    <property type="match status" value="1"/>
</dbReference>
<dbReference type="OrthoDB" id="9786026at2"/>
<evidence type="ECO:0000256" key="1">
    <source>
        <dbReference type="ARBA" id="ARBA00001946"/>
    </source>
</evidence>
<dbReference type="GeneID" id="89497236"/>
<proteinExistence type="inferred from homology"/>
<keyword evidence="12" id="KW-0443">Lipid metabolism</keyword>
<keyword evidence="10" id="KW-0067">ATP-binding</keyword>
<sequence>MLGFIVNPVSGNGRGLLVWKRLEKELERRRAIFRVKMTTKQGEAKKLAVELLQKEEVSKIIAVGGDGTVNEVISGMKKANIPCIFGHIPAGSGNDFARGHSLPGDPVAALEHILSGMEGKAIDLFRVNGEIAVNAVGAGFDGEVARVTNEAAYKNWLNRWRLGRMSYIISVIRVFLSYRTSRVKLTVDGKETRLEKVWLVAVANIPNYGGGMLICPKAVPDDGMAEVCVVSNVSKWSLIRAFPMIFNGSHVRHPGVRFFRGKQIVIEADRELKVHVDGEVSASTPITVEVEPRSQLICG</sequence>
<evidence type="ECO:0000256" key="2">
    <source>
        <dbReference type="ARBA" id="ARBA00005983"/>
    </source>
</evidence>
<comment type="similarity">
    <text evidence="3">Belongs to the eukaryotic diacylglycerol kinase family.</text>
</comment>
<dbReference type="STRING" id="1300222.I532_13524"/>
<dbReference type="Gene3D" id="3.40.50.10330">
    <property type="entry name" value="Probable inorganic polyphosphate/atp-NAD kinase, domain 1"/>
    <property type="match status" value="1"/>
</dbReference>
<comment type="cofactor">
    <cofactor evidence="1">
        <name>Mg(2+)</name>
        <dbReference type="ChEBI" id="CHEBI:18420"/>
    </cofactor>
</comment>
<evidence type="ECO:0000256" key="14">
    <source>
        <dbReference type="ARBA" id="ARBA00023264"/>
    </source>
</evidence>
<protein>
    <recommendedName>
        <fullName evidence="4">diacylglycerol kinase (ATP)</fullName>
        <ecNumber evidence="4">2.7.1.107</ecNumber>
    </recommendedName>
</protein>
<evidence type="ECO:0000313" key="16">
    <source>
        <dbReference type="EMBL" id="EMT52680.1"/>
    </source>
</evidence>
<evidence type="ECO:0000256" key="8">
    <source>
        <dbReference type="ARBA" id="ARBA00022741"/>
    </source>
</evidence>
<evidence type="ECO:0000313" key="17">
    <source>
        <dbReference type="Proteomes" id="UP000012081"/>
    </source>
</evidence>
<dbReference type="GO" id="GO:0007200">
    <property type="term" value="P:phospholipase C-activating G protein-coupled receptor signaling pathway"/>
    <property type="evidence" value="ECO:0007669"/>
    <property type="project" value="InterPro"/>
</dbReference>
<evidence type="ECO:0000256" key="6">
    <source>
        <dbReference type="ARBA" id="ARBA00022679"/>
    </source>
</evidence>
<dbReference type="SUPFAM" id="SSF111331">
    <property type="entry name" value="NAD kinase/diacylglycerol kinase-like"/>
    <property type="match status" value="1"/>
</dbReference>
<keyword evidence="11" id="KW-0460">Magnesium</keyword>
<comment type="similarity">
    <text evidence="2">Belongs to the diacylglycerol/lipid kinase family.</text>
</comment>
<dbReference type="SMART" id="SM00045">
    <property type="entry name" value="DAGKa"/>
    <property type="match status" value="1"/>
</dbReference>
<comment type="caution">
    <text evidence="16">The sequence shown here is derived from an EMBL/GenBank/DDBJ whole genome shotgun (WGS) entry which is preliminary data.</text>
</comment>
<dbReference type="EMBL" id="APBN01000004">
    <property type="protein sequence ID" value="EMT52680.1"/>
    <property type="molecule type" value="Genomic_DNA"/>
</dbReference>
<dbReference type="Pfam" id="PF19279">
    <property type="entry name" value="YegS_C"/>
    <property type="match status" value="1"/>
</dbReference>
<evidence type="ECO:0000256" key="7">
    <source>
        <dbReference type="ARBA" id="ARBA00022723"/>
    </source>
</evidence>
<dbReference type="InterPro" id="IPR000756">
    <property type="entry name" value="Diacylglycerol_kin_accessory"/>
</dbReference>
<dbReference type="NCBIfam" id="TIGR00147">
    <property type="entry name" value="YegS/Rv2252/BmrU family lipid kinase"/>
    <property type="match status" value="1"/>
</dbReference>
<evidence type="ECO:0000256" key="12">
    <source>
        <dbReference type="ARBA" id="ARBA00023098"/>
    </source>
</evidence>
<feature type="domain" description="DAGKc" evidence="15">
    <location>
        <begin position="1"/>
        <end position="131"/>
    </location>
</feature>
<keyword evidence="9" id="KW-0418">Kinase</keyword>
<gene>
    <name evidence="16" type="ORF">I532_13524</name>
</gene>
<reference evidence="16 17" key="1">
    <citation type="submission" date="2013-03" db="EMBL/GenBank/DDBJ databases">
        <title>Assembly of a new bacterial strain Brevibacillus borstelensis AK1.</title>
        <authorList>
            <person name="Rajan I."/>
            <person name="PoliReddy D."/>
            <person name="Sugumar T."/>
            <person name="Rathinam K."/>
            <person name="Alqarawi S."/>
            <person name="Khalil A.B."/>
            <person name="Sivakumar N."/>
        </authorList>
    </citation>
    <scope>NUCLEOTIDE SEQUENCE [LARGE SCALE GENOMIC DNA]</scope>
    <source>
        <strain evidence="16 17">AK1</strain>
    </source>
</reference>
<accession>M8EB24</accession>
<dbReference type="GO" id="GO:0005886">
    <property type="term" value="C:plasma membrane"/>
    <property type="evidence" value="ECO:0007669"/>
    <property type="project" value="TreeGrafter"/>
</dbReference>
<dbReference type="RefSeq" id="WP_003388843.1">
    <property type="nucleotide sequence ID" value="NZ_APBN01000004.1"/>
</dbReference>
<evidence type="ECO:0000256" key="11">
    <source>
        <dbReference type="ARBA" id="ARBA00022842"/>
    </source>
</evidence>